<comment type="similarity">
    <text evidence="2 6">Belongs to the FKBP-type PPIase family.</text>
</comment>
<accession>A0A170ZX67</accession>
<evidence type="ECO:0000259" key="8">
    <source>
        <dbReference type="PROSITE" id="PS50059"/>
    </source>
</evidence>
<dbReference type="GO" id="GO:0006457">
    <property type="term" value="P:protein folding"/>
    <property type="evidence" value="ECO:0007669"/>
    <property type="project" value="InterPro"/>
</dbReference>
<dbReference type="Pfam" id="PF00254">
    <property type="entry name" value="FKBP_C"/>
    <property type="match status" value="1"/>
</dbReference>
<dbReference type="GO" id="GO:0003755">
    <property type="term" value="F:peptidyl-prolyl cis-trans isomerase activity"/>
    <property type="evidence" value="ECO:0007669"/>
    <property type="project" value="UniProtKB-UniRule"/>
</dbReference>
<dbReference type="InterPro" id="IPR000774">
    <property type="entry name" value="PPIase_FKBP_N"/>
</dbReference>
<dbReference type="PANTHER" id="PTHR43811">
    <property type="entry name" value="FKBP-TYPE PEPTIDYL-PROLYL CIS-TRANS ISOMERASE FKPA"/>
    <property type="match status" value="1"/>
</dbReference>
<dbReference type="Gene3D" id="3.10.50.40">
    <property type="match status" value="1"/>
</dbReference>
<dbReference type="Pfam" id="PF01346">
    <property type="entry name" value="FKBP_N"/>
    <property type="match status" value="1"/>
</dbReference>
<proteinExistence type="inferred from homology"/>
<keyword evidence="10" id="KW-1185">Reference proteome</keyword>
<dbReference type="PROSITE" id="PS50059">
    <property type="entry name" value="FKBP_PPIASE"/>
    <property type="match status" value="1"/>
</dbReference>
<feature type="domain" description="PPIase FKBP-type" evidence="8">
    <location>
        <begin position="70"/>
        <end position="159"/>
    </location>
</feature>
<dbReference type="STRING" id="681398.PJIAN_3416"/>
<feature type="chain" id="PRO_5007905114" description="Peptidyl-prolyl cis-trans isomerase" evidence="7">
    <location>
        <begin position="23"/>
        <end position="159"/>
    </location>
</feature>
<organism evidence="9 10">
    <name type="scientific">Paludibacter jiangxiensis</name>
    <dbReference type="NCBI Taxonomy" id="681398"/>
    <lineage>
        <taxon>Bacteria</taxon>
        <taxon>Pseudomonadati</taxon>
        <taxon>Bacteroidota</taxon>
        <taxon>Bacteroidia</taxon>
        <taxon>Bacteroidales</taxon>
        <taxon>Paludibacteraceae</taxon>
        <taxon>Paludibacter</taxon>
    </lineage>
</organism>
<dbReference type="EMBL" id="BDCR01000003">
    <property type="protein sequence ID" value="GAT63102.1"/>
    <property type="molecule type" value="Genomic_DNA"/>
</dbReference>
<feature type="signal peptide" evidence="7">
    <location>
        <begin position="1"/>
        <end position="22"/>
    </location>
</feature>
<comment type="catalytic activity">
    <reaction evidence="1 5 6">
        <text>[protein]-peptidylproline (omega=180) = [protein]-peptidylproline (omega=0)</text>
        <dbReference type="Rhea" id="RHEA:16237"/>
        <dbReference type="Rhea" id="RHEA-COMP:10747"/>
        <dbReference type="Rhea" id="RHEA-COMP:10748"/>
        <dbReference type="ChEBI" id="CHEBI:83833"/>
        <dbReference type="ChEBI" id="CHEBI:83834"/>
        <dbReference type="EC" id="5.2.1.8"/>
    </reaction>
</comment>
<gene>
    <name evidence="9" type="ORF">PJIAN_3416</name>
</gene>
<evidence type="ECO:0000256" key="5">
    <source>
        <dbReference type="PROSITE-ProRule" id="PRU00277"/>
    </source>
</evidence>
<dbReference type="RefSeq" id="WP_084252335.1">
    <property type="nucleotide sequence ID" value="NZ_BDCR01000003.1"/>
</dbReference>
<dbReference type="Proteomes" id="UP000076586">
    <property type="component" value="Unassembled WGS sequence"/>
</dbReference>
<dbReference type="AlphaFoldDB" id="A0A170ZX67"/>
<evidence type="ECO:0000256" key="1">
    <source>
        <dbReference type="ARBA" id="ARBA00000971"/>
    </source>
</evidence>
<dbReference type="EC" id="5.2.1.8" evidence="6"/>
<evidence type="ECO:0000256" key="7">
    <source>
        <dbReference type="SAM" id="SignalP"/>
    </source>
</evidence>
<name>A0A170ZX67_9BACT</name>
<keyword evidence="4 5" id="KW-0413">Isomerase</keyword>
<comment type="caution">
    <text evidence="9">The sequence shown here is derived from an EMBL/GenBank/DDBJ whole genome shotgun (WGS) entry which is preliminary data.</text>
</comment>
<protein>
    <recommendedName>
        <fullName evidence="6">Peptidyl-prolyl cis-trans isomerase</fullName>
        <ecNumber evidence="6">5.2.1.8</ecNumber>
    </recommendedName>
</protein>
<evidence type="ECO:0000256" key="4">
    <source>
        <dbReference type="ARBA" id="ARBA00023235"/>
    </source>
</evidence>
<evidence type="ECO:0000256" key="3">
    <source>
        <dbReference type="ARBA" id="ARBA00023110"/>
    </source>
</evidence>
<sequence>MSTRSWITFIIVALGITVCVCACTSASDSWKDLNEKFLKENATKDGVHVTKSGLQYKILTDGVGLKPNTSSYAKIVYTGRLIDGTVFDTTMNDTTWVNTASSSYVSYFVSGFQEALTKMNTGSRWEIYIPQTLGYGSSAYGNIPAYSTLIFDVQLLGFQ</sequence>
<reference evidence="10" key="1">
    <citation type="submission" date="2016-04" db="EMBL/GenBank/DDBJ databases">
        <title>Draft genome sequence of Paludibacter jiangxiensis strain NM7.</title>
        <authorList>
            <person name="Qiu Y."/>
            <person name="Matsuura N."/>
            <person name="Ohashi A."/>
            <person name="Tourlousse M.D."/>
            <person name="Sekiguchi Y."/>
        </authorList>
    </citation>
    <scope>NUCLEOTIDE SEQUENCE [LARGE SCALE GENOMIC DNA]</scope>
    <source>
        <strain evidence="10">NM7</strain>
    </source>
</reference>
<evidence type="ECO:0000313" key="10">
    <source>
        <dbReference type="Proteomes" id="UP000076586"/>
    </source>
</evidence>
<evidence type="ECO:0000256" key="2">
    <source>
        <dbReference type="ARBA" id="ARBA00006577"/>
    </source>
</evidence>
<dbReference type="InterPro" id="IPR001179">
    <property type="entry name" value="PPIase_FKBP_dom"/>
</dbReference>
<dbReference type="SUPFAM" id="SSF54534">
    <property type="entry name" value="FKBP-like"/>
    <property type="match status" value="1"/>
</dbReference>
<dbReference type="PANTHER" id="PTHR43811:SF19">
    <property type="entry name" value="39 KDA FK506-BINDING NUCLEAR PROTEIN"/>
    <property type="match status" value="1"/>
</dbReference>
<keyword evidence="3 5" id="KW-0697">Rotamase</keyword>
<evidence type="ECO:0000256" key="6">
    <source>
        <dbReference type="RuleBase" id="RU003915"/>
    </source>
</evidence>
<dbReference type="OrthoDB" id="9814548at2"/>
<dbReference type="InterPro" id="IPR046357">
    <property type="entry name" value="PPIase_dom_sf"/>
</dbReference>
<keyword evidence="7" id="KW-0732">Signal</keyword>
<evidence type="ECO:0000313" key="9">
    <source>
        <dbReference type="EMBL" id="GAT63102.1"/>
    </source>
</evidence>
<reference evidence="10" key="2">
    <citation type="journal article" date="2017" name="Genome Announc.">
        <title>Draft genome sequence of Paludibacter jiangxiensis NM7(T), a propionate-producing fermentative bacterium.</title>
        <authorList>
            <person name="Qiu Y.-L."/>
            <person name="Tourlousse D.M."/>
            <person name="Matsuura N."/>
            <person name="Ohashi A."/>
            <person name="Sekiguchi Y."/>
        </authorList>
    </citation>
    <scope>NUCLEOTIDE SEQUENCE [LARGE SCALE GENOMIC DNA]</scope>
    <source>
        <strain evidence="10">NM7</strain>
    </source>
</reference>